<dbReference type="EMBL" id="LBRB01000001">
    <property type="protein sequence ID" value="KKP89194.1"/>
    <property type="molecule type" value="Genomic_DNA"/>
</dbReference>
<dbReference type="Gene3D" id="3.30.420.40">
    <property type="match status" value="2"/>
</dbReference>
<gene>
    <name evidence="5" type="primary">ftsA</name>
    <name evidence="8" type="ORF">UR93_C0001G0026</name>
</gene>
<protein>
    <recommendedName>
        <fullName evidence="5 6">Cell division protein FtsA</fullName>
    </recommendedName>
</protein>
<dbReference type="AlphaFoldDB" id="A0A0G0D4Q0"/>
<dbReference type="Pfam" id="PF14450">
    <property type="entry name" value="FtsA"/>
    <property type="match status" value="1"/>
</dbReference>
<keyword evidence="1 5" id="KW-1003">Cell membrane</keyword>
<name>A0A0G0D4Q0_9BACT</name>
<evidence type="ECO:0000256" key="5">
    <source>
        <dbReference type="HAMAP-Rule" id="MF_02033"/>
    </source>
</evidence>
<dbReference type="InterPro" id="IPR020823">
    <property type="entry name" value="Cell_div_FtsA"/>
</dbReference>
<dbReference type="GO" id="GO:0032153">
    <property type="term" value="C:cell division site"/>
    <property type="evidence" value="ECO:0007669"/>
    <property type="project" value="UniProtKB-UniRule"/>
</dbReference>
<evidence type="ECO:0000313" key="8">
    <source>
        <dbReference type="EMBL" id="KKP89194.1"/>
    </source>
</evidence>
<dbReference type="InterPro" id="IPR050696">
    <property type="entry name" value="FtsA/MreB"/>
</dbReference>
<dbReference type="InterPro" id="IPR003494">
    <property type="entry name" value="SHS2_FtsA"/>
</dbReference>
<proteinExistence type="inferred from homology"/>
<evidence type="ECO:0000256" key="6">
    <source>
        <dbReference type="PIRNR" id="PIRNR003101"/>
    </source>
</evidence>
<sequence length="412" mass="44139">MNKSNPIVGIDIGTTKIAVCVGEVREGILTVTSLVKTINSGMRKGEIIDLDDTVSAISSVLQLAEQECQTQISNAFVGIGGAHISTLVSRGTVAVSKPNGEITQVDIDRVIETSRVIALPANKEIIHVIPKYFIIDGQEETKDPIGLTGVRLEVESLIVAGSSNSIRNLTRSVSQAGITLDGLLFSPLATGHALLDKKQKETGVILVDLGGGTTSIAVYEEKDMVHSAIIPLGSVSITNDIARGLKTSLENAEQIKIKYGTADVEKVKSTEKIHMNKFDPDDDNVYDRKFLSEIIEARVKEIFEIIIKELRNINKDGLLPAGIVFTGGGANLDGIIELAKHELQLPAQIGKPNLEISGSVNNLDDPDYSTALGLMLDGYDQLGNGGFSFSLPKGNVTDILSTAKGWLQKFLP</sequence>
<reference evidence="8 9" key="1">
    <citation type="journal article" date="2015" name="Nature">
        <title>rRNA introns, odd ribosomes, and small enigmatic genomes across a large radiation of phyla.</title>
        <authorList>
            <person name="Brown C.T."/>
            <person name="Hug L.A."/>
            <person name="Thomas B.C."/>
            <person name="Sharon I."/>
            <person name="Castelle C.J."/>
            <person name="Singh A."/>
            <person name="Wilkins M.J."/>
            <person name="Williams K.H."/>
            <person name="Banfield J.F."/>
        </authorList>
    </citation>
    <scope>NUCLEOTIDE SEQUENCE [LARGE SCALE GENOMIC DNA]</scope>
</reference>
<organism evidence="8 9">
    <name type="scientific">Berkelbacteria bacterium GW2011_GWA2_35_9</name>
    <dbReference type="NCBI Taxonomy" id="1618333"/>
    <lineage>
        <taxon>Bacteria</taxon>
        <taxon>Candidatus Berkelbacteria</taxon>
    </lineage>
</organism>
<keyword evidence="2 5" id="KW-0132">Cell division</keyword>
<comment type="subcellular location">
    <subcellularLocation>
        <location evidence="5">Cell membrane</location>
        <topology evidence="5">Peripheral membrane protein</topology>
        <orientation evidence="5">Cytoplasmic side</orientation>
    </subcellularLocation>
    <text evidence="5">Localizes to the Z ring in an FtsZ-dependent manner. Targeted to the membrane through a conserved C-terminal amphipathic helix.</text>
</comment>
<comment type="similarity">
    <text evidence="5 6">Belongs to the FtsA/MreB family.</text>
</comment>
<dbReference type="InterPro" id="IPR043129">
    <property type="entry name" value="ATPase_NBD"/>
</dbReference>
<evidence type="ECO:0000256" key="3">
    <source>
        <dbReference type="ARBA" id="ARBA00023136"/>
    </source>
</evidence>
<dbReference type="SUPFAM" id="SSF53067">
    <property type="entry name" value="Actin-like ATPase domain"/>
    <property type="match status" value="2"/>
</dbReference>
<dbReference type="Proteomes" id="UP000034316">
    <property type="component" value="Unassembled WGS sequence"/>
</dbReference>
<dbReference type="Gene3D" id="3.30.1490.110">
    <property type="match status" value="1"/>
</dbReference>
<dbReference type="STRING" id="1618333.UR93_C0001G0026"/>
<dbReference type="SMART" id="SM00842">
    <property type="entry name" value="FtsA"/>
    <property type="match status" value="1"/>
</dbReference>
<dbReference type="PIRSF" id="PIRSF003101">
    <property type="entry name" value="FtsA"/>
    <property type="match status" value="1"/>
</dbReference>
<comment type="subunit">
    <text evidence="5">Self-interacts. Interacts with FtsZ.</text>
</comment>
<evidence type="ECO:0000256" key="2">
    <source>
        <dbReference type="ARBA" id="ARBA00022618"/>
    </source>
</evidence>
<evidence type="ECO:0000259" key="7">
    <source>
        <dbReference type="SMART" id="SM00842"/>
    </source>
</evidence>
<dbReference type="HAMAP" id="MF_02033">
    <property type="entry name" value="FtsA"/>
    <property type="match status" value="1"/>
</dbReference>
<feature type="domain" description="SHS2" evidence="7">
    <location>
        <begin position="7"/>
        <end position="194"/>
    </location>
</feature>
<dbReference type="GO" id="GO:0009898">
    <property type="term" value="C:cytoplasmic side of plasma membrane"/>
    <property type="evidence" value="ECO:0007669"/>
    <property type="project" value="UniProtKB-UniRule"/>
</dbReference>
<evidence type="ECO:0000256" key="1">
    <source>
        <dbReference type="ARBA" id="ARBA00022475"/>
    </source>
</evidence>
<comment type="caution">
    <text evidence="8">The sequence shown here is derived from an EMBL/GenBank/DDBJ whole genome shotgun (WGS) entry which is preliminary data.</text>
</comment>
<comment type="function">
    <text evidence="5 6">Cell division protein that is involved in the assembly of the Z ring. May serve as a membrane anchor for the Z ring.</text>
</comment>
<evidence type="ECO:0000256" key="4">
    <source>
        <dbReference type="ARBA" id="ARBA00023306"/>
    </source>
</evidence>
<keyword evidence="4 5" id="KW-0131">Cell cycle</keyword>
<dbReference type="PANTHER" id="PTHR32432:SF4">
    <property type="entry name" value="CELL DIVISION PROTEIN FTSA"/>
    <property type="match status" value="1"/>
</dbReference>
<dbReference type="PANTHER" id="PTHR32432">
    <property type="entry name" value="CELL DIVISION PROTEIN FTSA-RELATED"/>
    <property type="match status" value="1"/>
</dbReference>
<keyword evidence="3 5" id="KW-0472">Membrane</keyword>
<evidence type="ECO:0000313" key="9">
    <source>
        <dbReference type="Proteomes" id="UP000034316"/>
    </source>
</evidence>
<dbReference type="CDD" id="cd24048">
    <property type="entry name" value="ASKHA_NBD_FtsA"/>
    <property type="match status" value="1"/>
</dbReference>
<dbReference type="GO" id="GO:0043093">
    <property type="term" value="P:FtsZ-dependent cytokinesis"/>
    <property type="evidence" value="ECO:0007669"/>
    <property type="project" value="UniProtKB-UniRule"/>
</dbReference>
<dbReference type="Pfam" id="PF02491">
    <property type="entry name" value="SHS2_FTSA"/>
    <property type="match status" value="1"/>
</dbReference>
<accession>A0A0G0D4Q0</accession>
<dbReference type="NCBIfam" id="TIGR01174">
    <property type="entry name" value="ftsA"/>
    <property type="match status" value="1"/>
</dbReference>